<evidence type="ECO:0000313" key="8">
    <source>
        <dbReference type="EMBL" id="CAB4577990.1"/>
    </source>
</evidence>
<accession>A0A6J6EN77</accession>
<dbReference type="GO" id="GO:0006508">
    <property type="term" value="P:proteolysis"/>
    <property type="evidence" value="ECO:0007669"/>
    <property type="project" value="UniProtKB-KW"/>
</dbReference>
<feature type="transmembrane region" description="Helical" evidence="7">
    <location>
        <begin position="139"/>
        <end position="160"/>
    </location>
</feature>
<evidence type="ECO:0000256" key="7">
    <source>
        <dbReference type="SAM" id="Phobius"/>
    </source>
</evidence>
<dbReference type="Pfam" id="PF01252">
    <property type="entry name" value="Peptidase_A8"/>
    <property type="match status" value="1"/>
</dbReference>
<evidence type="ECO:0000256" key="1">
    <source>
        <dbReference type="ARBA" id="ARBA00022475"/>
    </source>
</evidence>
<evidence type="ECO:0000256" key="4">
    <source>
        <dbReference type="ARBA" id="ARBA00022801"/>
    </source>
</evidence>
<keyword evidence="3 7" id="KW-0812">Transmembrane</keyword>
<protein>
    <submittedName>
        <fullName evidence="8">Unannotated protein</fullName>
    </submittedName>
</protein>
<feature type="transmembrane region" description="Helical" evidence="7">
    <location>
        <begin position="20"/>
        <end position="38"/>
    </location>
</feature>
<evidence type="ECO:0000256" key="5">
    <source>
        <dbReference type="ARBA" id="ARBA00022989"/>
    </source>
</evidence>
<feature type="transmembrane region" description="Helical" evidence="7">
    <location>
        <begin position="98"/>
        <end position="119"/>
    </location>
</feature>
<feature type="transmembrane region" description="Helical" evidence="7">
    <location>
        <begin position="58"/>
        <end position="91"/>
    </location>
</feature>
<reference evidence="8" key="1">
    <citation type="submission" date="2020-05" db="EMBL/GenBank/DDBJ databases">
        <authorList>
            <person name="Chiriac C."/>
            <person name="Salcher M."/>
            <person name="Ghai R."/>
            <person name="Kavagutti S V."/>
        </authorList>
    </citation>
    <scope>NUCLEOTIDE SEQUENCE</scope>
</reference>
<evidence type="ECO:0000256" key="2">
    <source>
        <dbReference type="ARBA" id="ARBA00022670"/>
    </source>
</evidence>
<proteinExistence type="inferred from homology"/>
<evidence type="ECO:0000256" key="3">
    <source>
        <dbReference type="ARBA" id="ARBA00022692"/>
    </source>
</evidence>
<dbReference type="PANTHER" id="PTHR33695">
    <property type="entry name" value="LIPOPROTEIN SIGNAL PEPTIDASE"/>
    <property type="match status" value="1"/>
</dbReference>
<dbReference type="GO" id="GO:0004190">
    <property type="term" value="F:aspartic-type endopeptidase activity"/>
    <property type="evidence" value="ECO:0007669"/>
    <property type="project" value="InterPro"/>
</dbReference>
<keyword evidence="1" id="KW-1003">Cell membrane</keyword>
<keyword evidence="5 7" id="KW-1133">Transmembrane helix</keyword>
<dbReference type="PRINTS" id="PR00781">
    <property type="entry name" value="LIPOSIGPTASE"/>
</dbReference>
<dbReference type="EMBL" id="CAEZTW010000024">
    <property type="protein sequence ID" value="CAB4577990.1"/>
    <property type="molecule type" value="Genomic_DNA"/>
</dbReference>
<gene>
    <name evidence="8" type="ORF">UFOPK1766_00252</name>
</gene>
<evidence type="ECO:0000256" key="6">
    <source>
        <dbReference type="ARBA" id="ARBA00023136"/>
    </source>
</evidence>
<keyword evidence="6 7" id="KW-0472">Membrane</keyword>
<keyword evidence="2" id="KW-0645">Protease</keyword>
<organism evidence="8">
    <name type="scientific">freshwater metagenome</name>
    <dbReference type="NCBI Taxonomy" id="449393"/>
    <lineage>
        <taxon>unclassified sequences</taxon>
        <taxon>metagenomes</taxon>
        <taxon>ecological metagenomes</taxon>
    </lineage>
</organism>
<dbReference type="PANTHER" id="PTHR33695:SF1">
    <property type="entry name" value="LIPOPROTEIN SIGNAL PEPTIDASE"/>
    <property type="match status" value="1"/>
</dbReference>
<dbReference type="HAMAP" id="MF_00161">
    <property type="entry name" value="LspA"/>
    <property type="match status" value="1"/>
</dbReference>
<sequence>MYGLQAERGTTLNLIQRKWLAVTALIVFVLDYVTKTLALEYLSSQPKQILGTFLQLKLVFNSGAAFSIASSGTIFLSSFAMIVAASIFYYARKVTSTGWAIALGLALGGIFGNLTDRIFRDPGALQGEVVDWIQLPNWPVFNVADMAVVSAAILIALLSWRNIPFSKNEDSK</sequence>
<name>A0A6J6EN77_9ZZZZ</name>
<dbReference type="NCBIfam" id="TIGR00077">
    <property type="entry name" value="lspA"/>
    <property type="match status" value="1"/>
</dbReference>
<dbReference type="AlphaFoldDB" id="A0A6J6EN77"/>
<dbReference type="InterPro" id="IPR001872">
    <property type="entry name" value="Peptidase_A8"/>
</dbReference>
<dbReference type="GO" id="GO:0016020">
    <property type="term" value="C:membrane"/>
    <property type="evidence" value="ECO:0007669"/>
    <property type="project" value="InterPro"/>
</dbReference>
<keyword evidence="4" id="KW-0378">Hydrolase</keyword>